<protein>
    <submittedName>
        <fullName evidence="2">Uncharacterized protein</fullName>
    </submittedName>
</protein>
<organism evidence="2 3">
    <name type="scientific">Chiloscyllium punctatum</name>
    <name type="common">Brownbanded bambooshark</name>
    <name type="synonym">Hemiscyllium punctatum</name>
    <dbReference type="NCBI Taxonomy" id="137246"/>
    <lineage>
        <taxon>Eukaryota</taxon>
        <taxon>Metazoa</taxon>
        <taxon>Chordata</taxon>
        <taxon>Craniata</taxon>
        <taxon>Vertebrata</taxon>
        <taxon>Chondrichthyes</taxon>
        <taxon>Elasmobranchii</taxon>
        <taxon>Galeomorphii</taxon>
        <taxon>Galeoidea</taxon>
        <taxon>Orectolobiformes</taxon>
        <taxon>Hemiscylliidae</taxon>
        <taxon>Chiloscyllium</taxon>
    </lineage>
</organism>
<dbReference type="Proteomes" id="UP000287033">
    <property type="component" value="Unassembled WGS sequence"/>
</dbReference>
<accession>A0A401TE47</accession>
<sequence>MVPRLGRGRAARGSRRSGRRGRGGATHTPGNRESGSRARCGGVGVRARLAHALPDQR</sequence>
<reference evidence="2 3" key="1">
    <citation type="journal article" date="2018" name="Nat. Ecol. Evol.">
        <title>Shark genomes provide insights into elasmobranch evolution and the origin of vertebrates.</title>
        <authorList>
            <person name="Hara Y"/>
            <person name="Yamaguchi K"/>
            <person name="Onimaru K"/>
            <person name="Kadota M"/>
            <person name="Koyanagi M"/>
            <person name="Keeley SD"/>
            <person name="Tatsumi K"/>
            <person name="Tanaka K"/>
            <person name="Motone F"/>
            <person name="Kageyama Y"/>
            <person name="Nozu R"/>
            <person name="Adachi N"/>
            <person name="Nishimura O"/>
            <person name="Nakagawa R"/>
            <person name="Tanegashima C"/>
            <person name="Kiyatake I"/>
            <person name="Matsumoto R"/>
            <person name="Murakumo K"/>
            <person name="Nishida K"/>
            <person name="Terakita A"/>
            <person name="Kuratani S"/>
            <person name="Sato K"/>
            <person name="Hyodo S Kuraku.S."/>
        </authorList>
    </citation>
    <scope>NUCLEOTIDE SEQUENCE [LARGE SCALE GENOMIC DNA]</scope>
</reference>
<dbReference type="EMBL" id="BEZZ01049997">
    <property type="protein sequence ID" value="GCC40897.1"/>
    <property type="molecule type" value="Genomic_DNA"/>
</dbReference>
<evidence type="ECO:0000313" key="2">
    <source>
        <dbReference type="EMBL" id="GCC40897.1"/>
    </source>
</evidence>
<gene>
    <name evidence="2" type="ORF">chiPu_0024984</name>
</gene>
<name>A0A401TE47_CHIPU</name>
<feature type="region of interest" description="Disordered" evidence="1">
    <location>
        <begin position="1"/>
        <end position="43"/>
    </location>
</feature>
<feature type="non-terminal residue" evidence="2">
    <location>
        <position position="57"/>
    </location>
</feature>
<keyword evidence="3" id="KW-1185">Reference proteome</keyword>
<comment type="caution">
    <text evidence="2">The sequence shown here is derived from an EMBL/GenBank/DDBJ whole genome shotgun (WGS) entry which is preliminary data.</text>
</comment>
<dbReference type="AlphaFoldDB" id="A0A401TE47"/>
<feature type="compositionally biased region" description="Basic residues" evidence="1">
    <location>
        <begin position="1"/>
        <end position="22"/>
    </location>
</feature>
<evidence type="ECO:0000313" key="3">
    <source>
        <dbReference type="Proteomes" id="UP000287033"/>
    </source>
</evidence>
<evidence type="ECO:0000256" key="1">
    <source>
        <dbReference type="SAM" id="MobiDB-lite"/>
    </source>
</evidence>
<proteinExistence type="predicted"/>